<keyword evidence="2" id="KW-1185">Reference proteome</keyword>
<comment type="caution">
    <text evidence="1">The sequence shown here is derived from an EMBL/GenBank/DDBJ whole genome shotgun (WGS) entry which is preliminary data.</text>
</comment>
<sequence length="147" mass="16704">MTVVRTIPFSGQIKKQCEAAWASVEDDCNKILQPDNGNMKFFYPTEDCSLTIKYIQDEYPQQAASSLELYKGKPRKISDYRHAGFVYFPGDTVIESFTIVVPLRISGQVKIGEVTMDEKHYYHVLNKAMLSVMVDSRLEAIAVSKIQ</sequence>
<evidence type="ECO:0000313" key="2">
    <source>
        <dbReference type="Proteomes" id="UP000266188"/>
    </source>
</evidence>
<evidence type="ECO:0000313" key="1">
    <source>
        <dbReference type="EMBL" id="RJE19037.1"/>
    </source>
</evidence>
<gene>
    <name evidence="1" type="ORF">PHISCL_08620</name>
</gene>
<proteinExistence type="predicted"/>
<protein>
    <submittedName>
        <fullName evidence="1">Uncharacterized protein</fullName>
    </submittedName>
</protein>
<accession>A0A3A2ZCK1</accession>
<dbReference type="AlphaFoldDB" id="A0A3A2ZCK1"/>
<dbReference type="Proteomes" id="UP000266188">
    <property type="component" value="Unassembled WGS sequence"/>
</dbReference>
<dbReference type="EMBL" id="MVGC01000458">
    <property type="protein sequence ID" value="RJE19037.1"/>
    <property type="molecule type" value="Genomic_DNA"/>
</dbReference>
<organism evidence="1 2">
    <name type="scientific">Aspergillus sclerotialis</name>
    <dbReference type="NCBI Taxonomy" id="2070753"/>
    <lineage>
        <taxon>Eukaryota</taxon>
        <taxon>Fungi</taxon>
        <taxon>Dikarya</taxon>
        <taxon>Ascomycota</taxon>
        <taxon>Pezizomycotina</taxon>
        <taxon>Eurotiomycetes</taxon>
        <taxon>Eurotiomycetidae</taxon>
        <taxon>Eurotiales</taxon>
        <taxon>Aspergillaceae</taxon>
        <taxon>Aspergillus</taxon>
        <taxon>Aspergillus subgen. Polypaecilum</taxon>
    </lineage>
</organism>
<dbReference type="OrthoDB" id="4393446at2759"/>
<reference evidence="2" key="1">
    <citation type="submission" date="2017-02" db="EMBL/GenBank/DDBJ databases">
        <authorList>
            <person name="Tafer H."/>
            <person name="Lopandic K."/>
        </authorList>
    </citation>
    <scope>NUCLEOTIDE SEQUENCE [LARGE SCALE GENOMIC DNA]</scope>
    <source>
        <strain evidence="2">CBS 366.77</strain>
    </source>
</reference>
<name>A0A3A2ZCK1_9EURO</name>